<dbReference type="OrthoDB" id="1918649at2759"/>
<keyword evidence="1" id="KW-0234">DNA repair</keyword>
<dbReference type="GO" id="GO:0006281">
    <property type="term" value="P:DNA repair"/>
    <property type="evidence" value="ECO:0007669"/>
    <property type="project" value="UniProtKB-KW"/>
</dbReference>
<sequence>MWKIGEQRDSIDRIVAAHPGEDEKYYLRLLLTKVKCPTTFADLRTFGGVQVQTFHETALLGDYWSMMMARNFIYDMESQKRALNAERNIVFTSDDLDACAFLNQKQKEAFNLISERVYSNKSGAFFIDGSKDIGKTFLYHALLVDIRSKGYIVLPIATSSIAASILCGGRIAHARFKISIDISDRSTRRVSKQNSLATLIRESKLIIWDETPISKQASIEGLDDLLKNIMNSSEILGEKVVVLGGDFRQMLPIVCSGTKVETINACLINSPFCHSCKSYS</sequence>
<reference evidence="4" key="2">
    <citation type="submission" date="2025-08" db="UniProtKB">
        <authorList>
            <consortium name="RefSeq"/>
        </authorList>
    </citation>
    <scope>IDENTIFICATION</scope>
    <source>
        <tissue evidence="4">Leaves</tissue>
    </source>
</reference>
<dbReference type="Proteomes" id="UP001652660">
    <property type="component" value="Chromosome 6c"/>
</dbReference>
<feature type="domain" description="DNA helicase Pif1-like DEAD-box helicase" evidence="2">
    <location>
        <begin position="102"/>
        <end position="277"/>
    </location>
</feature>
<dbReference type="GO" id="GO:0006310">
    <property type="term" value="P:DNA recombination"/>
    <property type="evidence" value="ECO:0007669"/>
    <property type="project" value="UniProtKB-KW"/>
</dbReference>
<keyword evidence="1" id="KW-0227">DNA damage</keyword>
<comment type="cofactor">
    <cofactor evidence="1">
        <name>Mg(2+)</name>
        <dbReference type="ChEBI" id="CHEBI:18420"/>
    </cofactor>
</comment>
<proteinExistence type="inferred from homology"/>
<keyword evidence="1" id="KW-0067">ATP-binding</keyword>
<organism evidence="3 4">
    <name type="scientific">Coffea arabica</name>
    <name type="common">Arabian coffee</name>
    <dbReference type="NCBI Taxonomy" id="13443"/>
    <lineage>
        <taxon>Eukaryota</taxon>
        <taxon>Viridiplantae</taxon>
        <taxon>Streptophyta</taxon>
        <taxon>Embryophyta</taxon>
        <taxon>Tracheophyta</taxon>
        <taxon>Spermatophyta</taxon>
        <taxon>Magnoliopsida</taxon>
        <taxon>eudicotyledons</taxon>
        <taxon>Gunneridae</taxon>
        <taxon>Pentapetalae</taxon>
        <taxon>asterids</taxon>
        <taxon>lamiids</taxon>
        <taxon>Gentianales</taxon>
        <taxon>Rubiaceae</taxon>
        <taxon>Ixoroideae</taxon>
        <taxon>Gardenieae complex</taxon>
        <taxon>Bertiereae - Coffeeae clade</taxon>
        <taxon>Coffeeae</taxon>
        <taxon>Coffea</taxon>
    </lineage>
</organism>
<dbReference type="EC" id="5.6.2.3" evidence="1"/>
<dbReference type="InterPro" id="IPR027417">
    <property type="entry name" value="P-loop_NTPase"/>
</dbReference>
<protein>
    <recommendedName>
        <fullName evidence="1">ATP-dependent DNA helicase</fullName>
        <ecNumber evidence="1">5.6.2.3</ecNumber>
    </recommendedName>
</protein>
<comment type="similarity">
    <text evidence="1">Belongs to the helicase family.</text>
</comment>
<name>A0A6P6VGM5_COFAR</name>
<dbReference type="PANTHER" id="PTHR10492:SF92">
    <property type="entry name" value="ATP-DEPENDENT DNA HELICASE"/>
    <property type="match status" value="1"/>
</dbReference>
<reference evidence="3" key="1">
    <citation type="journal article" date="2025" name="Foods">
        <title>Unveiling the Microbial Signatures of Arabica Coffee Cherries: Insights into Ripeness Specific Diversity, Functional Traits, and Implications for Quality and Safety.</title>
        <authorList>
            <consortium name="RefSeq"/>
            <person name="Tenea G.N."/>
            <person name="Cifuentes V."/>
            <person name="Reyes P."/>
            <person name="Cevallos-Vallejos M."/>
        </authorList>
    </citation>
    <scope>NUCLEOTIDE SEQUENCE [LARGE SCALE GENOMIC DNA]</scope>
</reference>
<evidence type="ECO:0000313" key="4">
    <source>
        <dbReference type="RefSeq" id="XP_027101097.1"/>
    </source>
</evidence>
<dbReference type="GO" id="GO:0016787">
    <property type="term" value="F:hydrolase activity"/>
    <property type="evidence" value="ECO:0007669"/>
    <property type="project" value="UniProtKB-KW"/>
</dbReference>
<dbReference type="GeneID" id="113720444"/>
<accession>A0A6P6VGM5</accession>
<evidence type="ECO:0000259" key="2">
    <source>
        <dbReference type="Pfam" id="PF05970"/>
    </source>
</evidence>
<keyword evidence="1" id="KW-0233">DNA recombination</keyword>
<keyword evidence="1" id="KW-0378">Hydrolase</keyword>
<dbReference type="Gene3D" id="3.40.50.300">
    <property type="entry name" value="P-loop containing nucleotide triphosphate hydrolases"/>
    <property type="match status" value="1"/>
</dbReference>
<evidence type="ECO:0000313" key="3">
    <source>
        <dbReference type="Proteomes" id="UP001652660"/>
    </source>
</evidence>
<dbReference type="GO" id="GO:0000723">
    <property type="term" value="P:telomere maintenance"/>
    <property type="evidence" value="ECO:0007669"/>
    <property type="project" value="InterPro"/>
</dbReference>
<dbReference type="GO" id="GO:0043139">
    <property type="term" value="F:5'-3' DNA helicase activity"/>
    <property type="evidence" value="ECO:0007669"/>
    <property type="project" value="UniProtKB-EC"/>
</dbReference>
<keyword evidence="1" id="KW-0547">Nucleotide-binding</keyword>
<gene>
    <name evidence="4" type="primary">LOC113720444</name>
</gene>
<dbReference type="AlphaFoldDB" id="A0A6P6VGM5"/>
<keyword evidence="1" id="KW-0347">Helicase</keyword>
<evidence type="ECO:0000256" key="1">
    <source>
        <dbReference type="RuleBase" id="RU363044"/>
    </source>
</evidence>
<dbReference type="InterPro" id="IPR010285">
    <property type="entry name" value="DNA_helicase_pif1-like_DEAD"/>
</dbReference>
<dbReference type="PANTHER" id="PTHR10492">
    <property type="match status" value="1"/>
</dbReference>
<comment type="catalytic activity">
    <reaction evidence="1">
        <text>ATP + H2O = ADP + phosphate + H(+)</text>
        <dbReference type="Rhea" id="RHEA:13065"/>
        <dbReference type="ChEBI" id="CHEBI:15377"/>
        <dbReference type="ChEBI" id="CHEBI:15378"/>
        <dbReference type="ChEBI" id="CHEBI:30616"/>
        <dbReference type="ChEBI" id="CHEBI:43474"/>
        <dbReference type="ChEBI" id="CHEBI:456216"/>
        <dbReference type="EC" id="5.6.2.3"/>
    </reaction>
</comment>
<keyword evidence="3" id="KW-1185">Reference proteome</keyword>
<dbReference type="Pfam" id="PF05970">
    <property type="entry name" value="PIF1"/>
    <property type="match status" value="1"/>
</dbReference>
<dbReference type="RefSeq" id="XP_027101097.1">
    <property type="nucleotide sequence ID" value="XM_027245296.1"/>
</dbReference>
<dbReference type="GO" id="GO:0005524">
    <property type="term" value="F:ATP binding"/>
    <property type="evidence" value="ECO:0007669"/>
    <property type="project" value="UniProtKB-KW"/>
</dbReference>
<dbReference type="SUPFAM" id="SSF52540">
    <property type="entry name" value="P-loop containing nucleoside triphosphate hydrolases"/>
    <property type="match status" value="1"/>
</dbReference>